<dbReference type="EMBL" id="JBHEZZ010000014">
    <property type="protein sequence ID" value="MFC1404246.1"/>
    <property type="molecule type" value="Genomic_DNA"/>
</dbReference>
<accession>A0ABV6US23</accession>
<dbReference type="RefSeq" id="WP_084715392.1">
    <property type="nucleotide sequence ID" value="NZ_JBHEZZ010000014.1"/>
</dbReference>
<protein>
    <recommendedName>
        <fullName evidence="4">DUF222 domain-containing protein</fullName>
    </recommendedName>
</protein>
<evidence type="ECO:0000313" key="2">
    <source>
        <dbReference type="EMBL" id="MFC1404246.1"/>
    </source>
</evidence>
<reference evidence="2 3" key="1">
    <citation type="submission" date="2024-09" db="EMBL/GenBank/DDBJ databases">
        <authorList>
            <person name="Lee S.D."/>
        </authorList>
    </citation>
    <scope>NUCLEOTIDE SEQUENCE [LARGE SCALE GENOMIC DNA]</scope>
    <source>
        <strain evidence="2 3">N1-5</strain>
    </source>
</reference>
<keyword evidence="3" id="KW-1185">Reference proteome</keyword>
<gene>
    <name evidence="2" type="ORF">ACEZDJ_23415</name>
</gene>
<sequence>MSEQDPLPARPEDLNGSVEGADGAVDGVAEAPEASIDMLAAALRQDSADLDIYVRVLTDSLADALPPGSVAFERKRSVGDRLAGREGRVEKLEVSLDDRRLILTLAHGRPQGEVATVVRGVVLSRKPVALDEWATALATAVSLRARSDARARAALQKLVLGG</sequence>
<organism evidence="2 3">
    <name type="scientific">Streptacidiphilus cavernicola</name>
    <dbReference type="NCBI Taxonomy" id="3342716"/>
    <lineage>
        <taxon>Bacteria</taxon>
        <taxon>Bacillati</taxon>
        <taxon>Actinomycetota</taxon>
        <taxon>Actinomycetes</taxon>
        <taxon>Kitasatosporales</taxon>
        <taxon>Streptomycetaceae</taxon>
        <taxon>Streptacidiphilus</taxon>
    </lineage>
</organism>
<name>A0ABV6US23_9ACTN</name>
<proteinExistence type="predicted"/>
<feature type="region of interest" description="Disordered" evidence="1">
    <location>
        <begin position="1"/>
        <end position="23"/>
    </location>
</feature>
<evidence type="ECO:0000256" key="1">
    <source>
        <dbReference type="SAM" id="MobiDB-lite"/>
    </source>
</evidence>
<evidence type="ECO:0000313" key="3">
    <source>
        <dbReference type="Proteomes" id="UP001592528"/>
    </source>
</evidence>
<dbReference type="Proteomes" id="UP001592528">
    <property type="component" value="Unassembled WGS sequence"/>
</dbReference>
<evidence type="ECO:0008006" key="4">
    <source>
        <dbReference type="Google" id="ProtNLM"/>
    </source>
</evidence>
<comment type="caution">
    <text evidence="2">The sequence shown here is derived from an EMBL/GenBank/DDBJ whole genome shotgun (WGS) entry which is preliminary data.</text>
</comment>